<dbReference type="EMBL" id="SJPJ01000001">
    <property type="protein sequence ID" value="TWT84932.1"/>
    <property type="molecule type" value="Genomic_DNA"/>
</dbReference>
<gene>
    <name evidence="1" type="ORF">CA13_64130</name>
</gene>
<dbReference type="Proteomes" id="UP000315010">
    <property type="component" value="Unassembled WGS sequence"/>
</dbReference>
<dbReference type="Gene3D" id="3.40.50.1820">
    <property type="entry name" value="alpha/beta hydrolase"/>
    <property type="match status" value="1"/>
</dbReference>
<reference evidence="1 2" key="1">
    <citation type="submission" date="2019-02" db="EMBL/GenBank/DDBJ databases">
        <title>Deep-cultivation of Planctomycetes and their phenomic and genomic characterization uncovers novel biology.</title>
        <authorList>
            <person name="Wiegand S."/>
            <person name="Jogler M."/>
            <person name="Boedeker C."/>
            <person name="Pinto D."/>
            <person name="Vollmers J."/>
            <person name="Rivas-Marin E."/>
            <person name="Kohn T."/>
            <person name="Peeters S.H."/>
            <person name="Heuer A."/>
            <person name="Rast P."/>
            <person name="Oberbeckmann S."/>
            <person name="Bunk B."/>
            <person name="Jeske O."/>
            <person name="Meyerdierks A."/>
            <person name="Storesund J.E."/>
            <person name="Kallscheuer N."/>
            <person name="Luecker S."/>
            <person name="Lage O.M."/>
            <person name="Pohl T."/>
            <person name="Merkel B.J."/>
            <person name="Hornburger P."/>
            <person name="Mueller R.-W."/>
            <person name="Bruemmer F."/>
            <person name="Labrenz M."/>
            <person name="Spormann A.M."/>
            <person name="Op Den Camp H."/>
            <person name="Overmann J."/>
            <person name="Amann R."/>
            <person name="Jetten M.S.M."/>
            <person name="Mascher T."/>
            <person name="Medema M.H."/>
            <person name="Devos D.P."/>
            <person name="Kaster A.-K."/>
            <person name="Ovreas L."/>
            <person name="Rohde M."/>
            <person name="Galperin M.Y."/>
            <person name="Jogler C."/>
        </authorList>
    </citation>
    <scope>NUCLEOTIDE SEQUENCE [LARGE SCALE GENOMIC DNA]</scope>
    <source>
        <strain evidence="1 2">CA13</strain>
    </source>
</reference>
<proteinExistence type="predicted"/>
<name>A0A5C5ZC87_9BACT</name>
<accession>A0A5C5ZC87</accession>
<dbReference type="RefSeq" id="WP_146402857.1">
    <property type="nucleotide sequence ID" value="NZ_SJPJ01000001.1"/>
</dbReference>
<dbReference type="OrthoDB" id="9813413at2"/>
<evidence type="ECO:0000313" key="1">
    <source>
        <dbReference type="EMBL" id="TWT84932.1"/>
    </source>
</evidence>
<dbReference type="AlphaFoldDB" id="A0A5C5ZC87"/>
<organism evidence="1 2">
    <name type="scientific">Novipirellula herctigrandis</name>
    <dbReference type="NCBI Taxonomy" id="2527986"/>
    <lineage>
        <taxon>Bacteria</taxon>
        <taxon>Pseudomonadati</taxon>
        <taxon>Planctomycetota</taxon>
        <taxon>Planctomycetia</taxon>
        <taxon>Pirellulales</taxon>
        <taxon>Pirellulaceae</taxon>
        <taxon>Novipirellula</taxon>
    </lineage>
</organism>
<evidence type="ECO:0000313" key="2">
    <source>
        <dbReference type="Proteomes" id="UP000315010"/>
    </source>
</evidence>
<keyword evidence="2" id="KW-1185">Reference proteome</keyword>
<dbReference type="InterPro" id="IPR029058">
    <property type="entry name" value="AB_hydrolase_fold"/>
</dbReference>
<protein>
    <submittedName>
        <fullName evidence="1">Uncharacterized protein</fullName>
    </submittedName>
</protein>
<comment type="caution">
    <text evidence="1">The sequence shown here is derived from an EMBL/GenBank/DDBJ whole genome shotgun (WGS) entry which is preliminary data.</text>
</comment>
<sequence length="237" mass="27101">MKSDRLVEATQADWSLYRCPSLFLALLLCTNCLLFVRPLPAQTWEEPPEILAGTERLMWDDKLDVRLMDGAHRYIERKISQSATNRQQYWSRDLSSRIAYEQSVSPNRERLRTIIGAVDRGHERNHNIGLPAVEVPVRMERVGDDDRPAMIYANDSYQIWRVRWPVLTGVCAEGLLLEPCGKPTAHVVLLPDAEEFPEQMAGLVKGIPADRHVALRLVKRGVRVLARTLHPRIQLAH</sequence>